<feature type="domain" description="CAAX prenyl protease 2/Lysostaphin resistance protein A-like" evidence="2">
    <location>
        <begin position="118"/>
        <end position="209"/>
    </location>
</feature>
<dbReference type="GO" id="GO:0080120">
    <property type="term" value="P:CAAX-box protein maturation"/>
    <property type="evidence" value="ECO:0007669"/>
    <property type="project" value="UniProtKB-ARBA"/>
</dbReference>
<comment type="caution">
    <text evidence="3">The sequence shown here is derived from an EMBL/GenBank/DDBJ whole genome shotgun (WGS) entry which is preliminary data.</text>
</comment>
<keyword evidence="1" id="KW-1133">Transmembrane helix</keyword>
<gene>
    <name evidence="3" type="ORF">IAB99_02235</name>
</gene>
<feature type="transmembrane region" description="Helical" evidence="1">
    <location>
        <begin position="197"/>
        <end position="215"/>
    </location>
</feature>
<evidence type="ECO:0000259" key="2">
    <source>
        <dbReference type="Pfam" id="PF02517"/>
    </source>
</evidence>
<keyword evidence="3" id="KW-0378">Hydrolase</keyword>
<keyword evidence="1" id="KW-0812">Transmembrane</keyword>
<evidence type="ECO:0000256" key="1">
    <source>
        <dbReference type="SAM" id="Phobius"/>
    </source>
</evidence>
<evidence type="ECO:0000313" key="4">
    <source>
        <dbReference type="Proteomes" id="UP000823660"/>
    </source>
</evidence>
<dbReference type="AlphaFoldDB" id="A0A9D9I7E8"/>
<dbReference type="Pfam" id="PF02517">
    <property type="entry name" value="Rce1-like"/>
    <property type="match status" value="1"/>
</dbReference>
<name>A0A9D9I7E8_9BACT</name>
<keyword evidence="1" id="KW-0472">Membrane</keyword>
<accession>A0A9D9I7E8</accession>
<proteinExistence type="predicted"/>
<protein>
    <submittedName>
        <fullName evidence="3">CPBP family intramembrane metalloprotease</fullName>
    </submittedName>
</protein>
<organism evidence="3 4">
    <name type="scientific">Candidatus Cryptobacteroides faecipullorum</name>
    <dbReference type="NCBI Taxonomy" id="2840764"/>
    <lineage>
        <taxon>Bacteria</taxon>
        <taxon>Pseudomonadati</taxon>
        <taxon>Bacteroidota</taxon>
        <taxon>Bacteroidia</taxon>
        <taxon>Bacteroidales</taxon>
        <taxon>Candidatus Cryptobacteroides</taxon>
    </lineage>
</organism>
<dbReference type="GO" id="GO:0008237">
    <property type="term" value="F:metallopeptidase activity"/>
    <property type="evidence" value="ECO:0007669"/>
    <property type="project" value="UniProtKB-KW"/>
</dbReference>
<sequence>MSSDTVGTRQTGNAGKAAAAVMAAAVLWFIMFSPWTAPHMNFWTAMSCSAVILTTLATCFRPDTWKSASIKFADLPAGVAIAAALWCVFWIGDKTSSAIFGFARPQVELIYGIKGETSPWLLSALLLLLIGPAEELFWRGYIQRTLSEKWNADKGTAATLVLYSLVHVPSGNFMLVAAAFTAGLFWGLLYRFLPQRLWAIVISHAIWDAAVFVWFPI</sequence>
<dbReference type="EMBL" id="JADIMH010000012">
    <property type="protein sequence ID" value="MBO8466569.1"/>
    <property type="molecule type" value="Genomic_DNA"/>
</dbReference>
<keyword evidence="3" id="KW-0482">Metalloprotease</keyword>
<dbReference type="GO" id="GO:0004175">
    <property type="term" value="F:endopeptidase activity"/>
    <property type="evidence" value="ECO:0007669"/>
    <property type="project" value="UniProtKB-ARBA"/>
</dbReference>
<keyword evidence="3" id="KW-0645">Protease</keyword>
<dbReference type="Proteomes" id="UP000823660">
    <property type="component" value="Unassembled WGS sequence"/>
</dbReference>
<dbReference type="InterPro" id="IPR003675">
    <property type="entry name" value="Rce1/LyrA-like_dom"/>
</dbReference>
<evidence type="ECO:0000313" key="3">
    <source>
        <dbReference type="EMBL" id="MBO8466569.1"/>
    </source>
</evidence>
<reference evidence="3" key="1">
    <citation type="submission" date="2020-10" db="EMBL/GenBank/DDBJ databases">
        <authorList>
            <person name="Gilroy R."/>
        </authorList>
    </citation>
    <scope>NUCLEOTIDE SEQUENCE</scope>
    <source>
        <strain evidence="3">B1-15692</strain>
    </source>
</reference>
<reference evidence="3" key="2">
    <citation type="journal article" date="2021" name="PeerJ">
        <title>Extensive microbial diversity within the chicken gut microbiome revealed by metagenomics and culture.</title>
        <authorList>
            <person name="Gilroy R."/>
            <person name="Ravi A."/>
            <person name="Getino M."/>
            <person name="Pursley I."/>
            <person name="Horton D.L."/>
            <person name="Alikhan N.F."/>
            <person name="Baker D."/>
            <person name="Gharbi K."/>
            <person name="Hall N."/>
            <person name="Watson M."/>
            <person name="Adriaenssens E.M."/>
            <person name="Foster-Nyarko E."/>
            <person name="Jarju S."/>
            <person name="Secka A."/>
            <person name="Antonio M."/>
            <person name="Oren A."/>
            <person name="Chaudhuri R.R."/>
            <person name="La Ragione R."/>
            <person name="Hildebrand F."/>
            <person name="Pallen M.J."/>
        </authorList>
    </citation>
    <scope>NUCLEOTIDE SEQUENCE</scope>
    <source>
        <strain evidence="3">B1-15692</strain>
    </source>
</reference>
<feature type="transmembrane region" description="Helical" evidence="1">
    <location>
        <begin position="42"/>
        <end position="60"/>
    </location>
</feature>
<feature type="transmembrane region" description="Helical" evidence="1">
    <location>
        <begin position="17"/>
        <end position="36"/>
    </location>
</feature>
<feature type="transmembrane region" description="Helical" evidence="1">
    <location>
        <begin position="72"/>
        <end position="92"/>
    </location>
</feature>
<feature type="transmembrane region" description="Helical" evidence="1">
    <location>
        <begin position="172"/>
        <end position="190"/>
    </location>
</feature>